<feature type="transmembrane region" description="Helical" evidence="1">
    <location>
        <begin position="150"/>
        <end position="170"/>
    </location>
</feature>
<proteinExistence type="predicted"/>
<accession>A0A3N9PCW7</accession>
<keyword evidence="1" id="KW-0812">Transmembrane</keyword>
<dbReference type="AlphaFoldDB" id="A0A3N9PCW7"/>
<organism evidence="2 3">
    <name type="scientific">Paenibacillus rhizophilus</name>
    <dbReference type="NCBI Taxonomy" id="1850366"/>
    <lineage>
        <taxon>Bacteria</taxon>
        <taxon>Bacillati</taxon>
        <taxon>Bacillota</taxon>
        <taxon>Bacilli</taxon>
        <taxon>Bacillales</taxon>
        <taxon>Paenibacillaceae</taxon>
        <taxon>Paenibacillus</taxon>
    </lineage>
</organism>
<comment type="caution">
    <text evidence="2">The sequence shown here is derived from an EMBL/GenBank/DDBJ whole genome shotgun (WGS) entry which is preliminary data.</text>
</comment>
<feature type="transmembrane region" description="Helical" evidence="1">
    <location>
        <begin position="7"/>
        <end position="25"/>
    </location>
</feature>
<evidence type="ECO:0000256" key="1">
    <source>
        <dbReference type="SAM" id="Phobius"/>
    </source>
</evidence>
<evidence type="ECO:0000313" key="2">
    <source>
        <dbReference type="EMBL" id="RQW13729.1"/>
    </source>
</evidence>
<keyword evidence="3" id="KW-1185">Reference proteome</keyword>
<sequence>MLEWLDAAVNWVSLLWLFPVLFMFHDFEEILTVEKWAENNRDKVLAAMPPFARKALLPSLHCGTRQFAQDVLYVYSVIVASTLLAVLFSVYLPFLAALSLFFLHSFTHAFQALYLKRYTPGVWTAILIALPYSAYAFYRFLDGGAADWSDIGSSLIVLLVIGPPLLLLLLKGRQKATNHLEE</sequence>
<dbReference type="Proteomes" id="UP000282529">
    <property type="component" value="Unassembled WGS sequence"/>
</dbReference>
<dbReference type="RefSeq" id="WP_124694370.1">
    <property type="nucleotide sequence ID" value="NZ_JBHUFE010000016.1"/>
</dbReference>
<reference evidence="2 3" key="1">
    <citation type="submission" date="2018-11" db="EMBL/GenBank/DDBJ databases">
        <title>Genome sequence of strain 7197.</title>
        <authorList>
            <person name="Gao J."/>
            <person name="Sun J."/>
        </authorList>
    </citation>
    <scope>NUCLEOTIDE SEQUENCE [LARGE SCALE GENOMIC DNA]</scope>
    <source>
        <strain evidence="2 3">7197</strain>
    </source>
</reference>
<feature type="transmembrane region" description="Helical" evidence="1">
    <location>
        <begin position="118"/>
        <end position="138"/>
    </location>
</feature>
<evidence type="ECO:0000313" key="3">
    <source>
        <dbReference type="Proteomes" id="UP000282529"/>
    </source>
</evidence>
<dbReference type="OrthoDB" id="5195477at2"/>
<protein>
    <submittedName>
        <fullName evidence="2">HXXEE domain-containing protein</fullName>
    </submittedName>
</protein>
<keyword evidence="1" id="KW-0472">Membrane</keyword>
<gene>
    <name evidence="2" type="ORF">EH198_04855</name>
</gene>
<feature type="transmembrane region" description="Helical" evidence="1">
    <location>
        <begin position="73"/>
        <end position="106"/>
    </location>
</feature>
<name>A0A3N9PCW7_9BACL</name>
<keyword evidence="1" id="KW-1133">Transmembrane helix</keyword>
<dbReference type="Pfam" id="PF13787">
    <property type="entry name" value="HXXEE"/>
    <property type="match status" value="1"/>
</dbReference>
<dbReference type="EMBL" id="RQPI01000001">
    <property type="protein sequence ID" value="RQW13729.1"/>
    <property type="molecule type" value="Genomic_DNA"/>
</dbReference>
<dbReference type="InterPro" id="IPR025671">
    <property type="entry name" value="HXXEE"/>
</dbReference>